<accession>A0A5Q4YVW6</accession>
<dbReference type="EMBL" id="LR699554">
    <property type="protein sequence ID" value="VVD32575.1"/>
    <property type="molecule type" value="Genomic_DNA"/>
</dbReference>
<dbReference type="AlphaFoldDB" id="A0A5Q4YVW6"/>
<sequence>MRDNEVERHARDLVLFLAPLKWREKTFSPIRPADIWSISSYLQVFASAHKIGSNVD</sequence>
<protein>
    <submittedName>
        <fullName evidence="1">Uncharacterized protein</fullName>
    </submittedName>
</protein>
<evidence type="ECO:0000313" key="2">
    <source>
        <dbReference type="Proteomes" id="UP000325811"/>
    </source>
</evidence>
<keyword evidence="2" id="KW-1185">Reference proteome</keyword>
<dbReference type="KEGG" id="pdio:PDMSB3_1284.1"/>
<gene>
    <name evidence="1" type="ORF">PDMSB3_1284</name>
</gene>
<evidence type="ECO:0000313" key="1">
    <source>
        <dbReference type="EMBL" id="VVD32575.1"/>
    </source>
</evidence>
<dbReference type="Proteomes" id="UP000325811">
    <property type="component" value="Chromosome II"/>
</dbReference>
<reference evidence="1 2" key="1">
    <citation type="submission" date="2019-08" db="EMBL/GenBank/DDBJ databases">
        <authorList>
            <person name="Herpell B J."/>
        </authorList>
    </citation>
    <scope>NUCLEOTIDE SEQUENCE [LARGE SCALE GENOMIC DNA]</scope>
    <source>
        <strain evidence="2">Msb3</strain>
    </source>
</reference>
<proteinExistence type="predicted"/>
<organism evidence="1 2">
    <name type="scientific">Paraburkholderia dioscoreae</name>
    <dbReference type="NCBI Taxonomy" id="2604047"/>
    <lineage>
        <taxon>Bacteria</taxon>
        <taxon>Pseudomonadati</taxon>
        <taxon>Pseudomonadota</taxon>
        <taxon>Betaproteobacteria</taxon>
        <taxon>Burkholderiales</taxon>
        <taxon>Burkholderiaceae</taxon>
        <taxon>Paraburkholderia</taxon>
    </lineage>
</organism>
<name>A0A5Q4YVW6_9BURK</name>